<accession>A0ABU5T0C5</accession>
<reference evidence="1 2" key="1">
    <citation type="submission" date="2023-12" db="EMBL/GenBank/DDBJ databases">
        <title>Baltic Sea Cyanobacteria.</title>
        <authorList>
            <person name="Delbaje E."/>
            <person name="Fewer D.P."/>
            <person name="Shishido T.K."/>
        </authorList>
    </citation>
    <scope>NUCLEOTIDE SEQUENCE [LARGE SCALE GENOMIC DNA]</scope>
    <source>
        <strain evidence="1 2">UHCC 0281</strain>
    </source>
</reference>
<dbReference type="EMBL" id="JAYGHY010000097">
    <property type="protein sequence ID" value="MEA5444077.1"/>
    <property type="molecule type" value="Genomic_DNA"/>
</dbReference>
<sequence length="182" mass="18890">MVPNLINTPSPGTGGPLPSATWEFSATQAITYPGGSTSRETNDVIEPAQDGRGPLFQSSARIESSPSVALSSHQVLSDSFAKLTTTATASGSGCCLCKDCSQLAIDTDPAVSGATAQAPIVLSGQVTLASSVDLSKTFELHSNPTATKTIFLDFDGYAIDGTPWENYGNLSLKSFYTTLDST</sequence>
<proteinExistence type="predicted"/>
<dbReference type="Proteomes" id="UP001302329">
    <property type="component" value="Unassembled WGS sequence"/>
</dbReference>
<dbReference type="RefSeq" id="WP_323358013.1">
    <property type="nucleotide sequence ID" value="NZ_JAYGHY010000097.1"/>
</dbReference>
<evidence type="ECO:0000313" key="2">
    <source>
        <dbReference type="Proteomes" id="UP001302329"/>
    </source>
</evidence>
<name>A0ABU5T0C5_9CYAN</name>
<evidence type="ECO:0000313" key="1">
    <source>
        <dbReference type="EMBL" id="MEA5444077.1"/>
    </source>
</evidence>
<organism evidence="1 2">
    <name type="scientific">Cyanobium gracile UHCC 0281</name>
    <dbReference type="NCBI Taxonomy" id="3110309"/>
    <lineage>
        <taxon>Bacteria</taxon>
        <taxon>Bacillati</taxon>
        <taxon>Cyanobacteriota</taxon>
        <taxon>Cyanophyceae</taxon>
        <taxon>Synechococcales</taxon>
        <taxon>Prochlorococcaceae</taxon>
        <taxon>Cyanobium</taxon>
    </lineage>
</organism>
<comment type="caution">
    <text evidence="1">The sequence shown here is derived from an EMBL/GenBank/DDBJ whole genome shotgun (WGS) entry which is preliminary data.</text>
</comment>
<protein>
    <submittedName>
        <fullName evidence="1">Uncharacterized protein</fullName>
    </submittedName>
</protein>
<feature type="non-terminal residue" evidence="1">
    <location>
        <position position="182"/>
    </location>
</feature>
<gene>
    <name evidence="1" type="ORF">VB739_16090</name>
</gene>
<keyword evidence="2" id="KW-1185">Reference proteome</keyword>